<dbReference type="InterPro" id="IPR034907">
    <property type="entry name" value="NDK-like_dom"/>
</dbReference>
<dbReference type="AlphaFoldDB" id="A0A5J5CRT5"/>
<feature type="binding site" evidence="16">
    <location>
        <position position="255"/>
    </location>
    <ligand>
        <name>ATP</name>
        <dbReference type="ChEBI" id="CHEBI:30616"/>
    </ligand>
</feature>
<reference evidence="20 21" key="1">
    <citation type="submission" date="2019-08" db="EMBL/GenBank/DDBJ databases">
        <title>A chromosome-level genome assembly, high-density linkage maps, and genome scans reveal the genomic architecture of hybrid incompatibilities underlying speciation via character displacement in darters (Percidae: Etheostominae).</title>
        <authorList>
            <person name="Moran R.L."/>
            <person name="Catchen J.M."/>
            <person name="Fuller R.C."/>
        </authorList>
    </citation>
    <scope>NUCLEOTIDE SEQUENCE [LARGE SCALE GENOMIC DNA]</scope>
    <source>
        <strain evidence="20">EspeVRDwgs_2016</strain>
        <tissue evidence="20">Muscle</tissue>
    </source>
</reference>
<evidence type="ECO:0000256" key="2">
    <source>
        <dbReference type="ARBA" id="ARBA00003465"/>
    </source>
</evidence>
<dbReference type="Proteomes" id="UP000327493">
    <property type="component" value="Chromosome 15"/>
</dbReference>
<comment type="catalytic activity">
    <reaction evidence="15">
        <text>a ribonucleoside 5'-diphosphate + ATP = a ribonucleoside 5'-triphosphate + ADP</text>
        <dbReference type="Rhea" id="RHEA:18113"/>
        <dbReference type="ChEBI" id="CHEBI:30616"/>
        <dbReference type="ChEBI" id="CHEBI:57930"/>
        <dbReference type="ChEBI" id="CHEBI:61557"/>
        <dbReference type="ChEBI" id="CHEBI:456216"/>
        <dbReference type="EC" id="2.7.4.6"/>
    </reaction>
    <physiologicalReaction direction="left-to-right" evidence="15">
        <dbReference type="Rhea" id="RHEA:18114"/>
    </physiologicalReaction>
</comment>
<keyword evidence="11 18" id="KW-0418">Kinase</keyword>
<evidence type="ECO:0000256" key="3">
    <source>
        <dbReference type="ARBA" id="ARBA00004123"/>
    </source>
</evidence>
<dbReference type="InterPro" id="IPR023005">
    <property type="entry name" value="Nucleoside_diP_kinase_AS"/>
</dbReference>
<feature type="binding site" evidence="16">
    <location>
        <position position="331"/>
    </location>
    <ligand>
        <name>ATP</name>
        <dbReference type="ChEBI" id="CHEBI:30616"/>
    </ligand>
</feature>
<keyword evidence="18" id="KW-0067">ATP-binding</keyword>
<keyword evidence="21" id="KW-1185">Reference proteome</keyword>
<comment type="function">
    <text evidence="2">Major role in the synthesis of nucleoside triphosphates other than ATP.</text>
</comment>
<keyword evidence="13" id="KW-0131">Cell cycle</keyword>
<dbReference type="Pfam" id="PF16053">
    <property type="entry name" value="MRP-S34"/>
    <property type="match status" value="1"/>
</dbReference>
<evidence type="ECO:0000259" key="19">
    <source>
        <dbReference type="SMART" id="SM00562"/>
    </source>
</evidence>
<evidence type="ECO:0000256" key="9">
    <source>
        <dbReference type="ARBA" id="ARBA00022679"/>
    </source>
</evidence>
<dbReference type="InterPro" id="IPR032053">
    <property type="entry name" value="Ribosomal_mS34"/>
</dbReference>
<feature type="domain" description="Nucleoside diphosphate kinase-like" evidence="19">
    <location>
        <begin position="247"/>
        <end position="384"/>
    </location>
</feature>
<dbReference type="PANTHER" id="PTHR28589:SF1">
    <property type="entry name" value="SMALL RIBOSOMAL SUBUNIT PROTEIN MS34"/>
    <property type="match status" value="1"/>
</dbReference>
<evidence type="ECO:0000256" key="5">
    <source>
        <dbReference type="ARBA" id="ARBA00004496"/>
    </source>
</evidence>
<dbReference type="GO" id="GO:0006228">
    <property type="term" value="P:UTP biosynthetic process"/>
    <property type="evidence" value="ECO:0007669"/>
    <property type="project" value="InterPro"/>
</dbReference>
<evidence type="ECO:0000256" key="16">
    <source>
        <dbReference type="PROSITE-ProRule" id="PRU00706"/>
    </source>
</evidence>
<dbReference type="PROSITE" id="PS51374">
    <property type="entry name" value="NDPK_LIKE"/>
    <property type="match status" value="1"/>
</dbReference>
<feature type="binding site" evidence="16">
    <location>
        <position position="348"/>
    </location>
    <ligand>
        <name>ATP</name>
        <dbReference type="ChEBI" id="CHEBI:30616"/>
    </ligand>
</feature>
<organism evidence="20 21">
    <name type="scientific">Etheostoma spectabile</name>
    <name type="common">orangethroat darter</name>
    <dbReference type="NCBI Taxonomy" id="54343"/>
    <lineage>
        <taxon>Eukaryota</taxon>
        <taxon>Metazoa</taxon>
        <taxon>Chordata</taxon>
        <taxon>Craniata</taxon>
        <taxon>Vertebrata</taxon>
        <taxon>Euteleostomi</taxon>
        <taxon>Actinopterygii</taxon>
        <taxon>Neopterygii</taxon>
        <taxon>Teleostei</taxon>
        <taxon>Neoteleostei</taxon>
        <taxon>Acanthomorphata</taxon>
        <taxon>Eupercaria</taxon>
        <taxon>Perciformes</taxon>
        <taxon>Percoidei</taxon>
        <taxon>Percidae</taxon>
        <taxon>Etheostomatinae</taxon>
        <taxon>Etheostoma</taxon>
    </lineage>
</organism>
<feature type="active site" description="Pros-phosphohistidine intermediate" evidence="16">
    <location>
        <position position="361"/>
    </location>
</feature>
<dbReference type="GO" id="GO:0003735">
    <property type="term" value="F:structural constituent of ribosome"/>
    <property type="evidence" value="ECO:0007669"/>
    <property type="project" value="InterPro"/>
</dbReference>
<proteinExistence type="inferred from homology"/>
<comment type="cofactor">
    <cofactor evidence="1">
        <name>Mg(2+)</name>
        <dbReference type="ChEBI" id="CHEBI:18420"/>
    </cofactor>
</comment>
<evidence type="ECO:0000313" key="21">
    <source>
        <dbReference type="Proteomes" id="UP000327493"/>
    </source>
</evidence>
<comment type="caution">
    <text evidence="20">The sequence shown here is derived from an EMBL/GenBank/DDBJ whole genome shotgun (WGS) entry which is preliminary data.</text>
</comment>
<gene>
    <name evidence="20" type="ORF">FQN60_003636</name>
</gene>
<comment type="catalytic activity">
    <reaction evidence="14">
        <text>a 2'-deoxyribonucleoside 5'-diphosphate + ATP = a 2'-deoxyribonucleoside 5'-triphosphate + ADP</text>
        <dbReference type="Rhea" id="RHEA:44640"/>
        <dbReference type="ChEBI" id="CHEBI:30616"/>
        <dbReference type="ChEBI" id="CHEBI:61560"/>
        <dbReference type="ChEBI" id="CHEBI:73316"/>
        <dbReference type="ChEBI" id="CHEBI:456216"/>
        <dbReference type="EC" id="2.7.4.6"/>
    </reaction>
    <physiologicalReaction direction="left-to-right" evidence="14">
        <dbReference type="Rhea" id="RHEA:44641"/>
    </physiologicalReaction>
</comment>
<keyword evidence="10" id="KW-0479">Metal-binding</keyword>
<keyword evidence="18" id="KW-0547">Nucleotide-binding</keyword>
<evidence type="ECO:0000256" key="10">
    <source>
        <dbReference type="ARBA" id="ARBA00022723"/>
    </source>
</evidence>
<comment type="similarity">
    <text evidence="7 16 17">Belongs to the NDK family.</text>
</comment>
<dbReference type="GO" id="GO:0030027">
    <property type="term" value="C:lamellipodium"/>
    <property type="evidence" value="ECO:0007669"/>
    <property type="project" value="UniProtKB-SubCell"/>
</dbReference>
<sequence>MAKKKRLRLIAEMARKIRAYRELKSRPRESQKYALDYETMKRPHTGKMLPVLAWQDVRRETRLFSLLAGMRLFGVGRLFTRKSWLEDHTEPSYWQITKVKVDYTSENMDHGRAWGILTHKGKQESEVKEIDKVMYHDWRLVPKHMEHQIKDFKPLPEPPVRYVPYPPLLRAMLLAQYKKAVGSVVAEEPTLPLKRDVLLNKDYFRKQEQETQRTEGTAPGWCSISLNVTYRSMPFRLTFSPGWTGVNERTFIAVKPDGVQRKLVGEIMRRFEKRGFKLVGLKLVQASEDLLREHYWELRSKPFFKELMSYMSSGPIVAMVWEGLDVVKTARKMLGETNPADSLPGTIRGDYCVEVGRNVIHGSDSVESAQKEVSLWFRQNELHCWEDNSSHWIYN</sequence>
<evidence type="ECO:0000256" key="4">
    <source>
        <dbReference type="ARBA" id="ARBA00004466"/>
    </source>
</evidence>
<dbReference type="GO" id="GO:0004550">
    <property type="term" value="F:nucleoside diphosphate kinase activity"/>
    <property type="evidence" value="ECO:0007669"/>
    <property type="project" value="UniProtKB-EC"/>
</dbReference>
<comment type="subcellular location">
    <subcellularLocation>
        <location evidence="6">Cell projection</location>
        <location evidence="6">Lamellipodium</location>
    </subcellularLocation>
    <subcellularLocation>
        <location evidence="4">Cell projection</location>
        <location evidence="4">Ruffle</location>
    </subcellularLocation>
    <subcellularLocation>
        <location evidence="5">Cytoplasm</location>
    </subcellularLocation>
    <subcellularLocation>
        <location evidence="3">Nucleus</location>
    </subcellularLocation>
</comment>
<dbReference type="GO" id="GO:0001726">
    <property type="term" value="C:ruffle"/>
    <property type="evidence" value="ECO:0007669"/>
    <property type="project" value="UniProtKB-SubCell"/>
</dbReference>
<dbReference type="GO" id="GO:0005739">
    <property type="term" value="C:mitochondrion"/>
    <property type="evidence" value="ECO:0007669"/>
    <property type="project" value="InterPro"/>
</dbReference>
<feature type="binding site" evidence="16">
    <location>
        <position position="303"/>
    </location>
    <ligand>
        <name>ATP</name>
        <dbReference type="ChEBI" id="CHEBI:30616"/>
    </ligand>
</feature>
<dbReference type="FunFam" id="3.30.70.141:FF:000002">
    <property type="entry name" value="Nucleoside diphosphate kinase"/>
    <property type="match status" value="1"/>
</dbReference>
<evidence type="ECO:0000256" key="14">
    <source>
        <dbReference type="ARBA" id="ARBA00044459"/>
    </source>
</evidence>
<dbReference type="SUPFAM" id="SSF54919">
    <property type="entry name" value="Nucleoside diphosphate kinase, NDK"/>
    <property type="match status" value="1"/>
</dbReference>
<evidence type="ECO:0000256" key="13">
    <source>
        <dbReference type="ARBA" id="ARBA00023306"/>
    </source>
</evidence>
<dbReference type="GO" id="GO:0005634">
    <property type="term" value="C:nucleus"/>
    <property type="evidence" value="ECO:0007669"/>
    <property type="project" value="UniProtKB-SubCell"/>
</dbReference>
<dbReference type="PANTHER" id="PTHR28589">
    <property type="entry name" value="28S RIBOSOMAL PROTEIN S34, MITOCHONDRIAL"/>
    <property type="match status" value="1"/>
</dbReference>
<evidence type="ECO:0000256" key="12">
    <source>
        <dbReference type="ARBA" id="ARBA00023242"/>
    </source>
</evidence>
<dbReference type="Pfam" id="PF00334">
    <property type="entry name" value="NDK"/>
    <property type="match status" value="1"/>
</dbReference>
<keyword evidence="12" id="KW-0539">Nucleus</keyword>
<dbReference type="PRINTS" id="PR01243">
    <property type="entry name" value="NUCDPKINASE"/>
</dbReference>
<dbReference type="EC" id="2.7.4.6" evidence="18"/>
<dbReference type="InterPro" id="IPR001564">
    <property type="entry name" value="Nucleoside_diP_kinase"/>
</dbReference>
<protein>
    <recommendedName>
        <fullName evidence="18">Nucleoside diphosphate kinase</fullName>
        <ecNumber evidence="18">2.7.4.6</ecNumber>
    </recommendedName>
</protein>
<dbReference type="EMBL" id="VOFY01000015">
    <property type="protein sequence ID" value="KAA8584942.1"/>
    <property type="molecule type" value="Genomic_DNA"/>
</dbReference>
<dbReference type="CDD" id="cd04413">
    <property type="entry name" value="NDPk_I"/>
    <property type="match status" value="1"/>
</dbReference>
<dbReference type="InterPro" id="IPR036850">
    <property type="entry name" value="NDK-like_dom_sf"/>
</dbReference>
<dbReference type="Gene3D" id="3.30.70.141">
    <property type="entry name" value="Nucleoside diphosphate kinase-like domain"/>
    <property type="match status" value="1"/>
</dbReference>
<evidence type="ECO:0000256" key="11">
    <source>
        <dbReference type="ARBA" id="ARBA00022777"/>
    </source>
</evidence>
<evidence type="ECO:0000256" key="1">
    <source>
        <dbReference type="ARBA" id="ARBA00001946"/>
    </source>
</evidence>
<evidence type="ECO:0000256" key="7">
    <source>
        <dbReference type="ARBA" id="ARBA00008142"/>
    </source>
</evidence>
<evidence type="ECO:0000256" key="18">
    <source>
        <dbReference type="RuleBase" id="RU004013"/>
    </source>
</evidence>
<dbReference type="PROSITE" id="PS00469">
    <property type="entry name" value="NDPK"/>
    <property type="match status" value="1"/>
</dbReference>
<dbReference type="GO" id="GO:0006183">
    <property type="term" value="P:GTP biosynthetic process"/>
    <property type="evidence" value="ECO:0007669"/>
    <property type="project" value="InterPro"/>
</dbReference>
<evidence type="ECO:0000256" key="6">
    <source>
        <dbReference type="ARBA" id="ARBA00004510"/>
    </source>
</evidence>
<feature type="binding site" evidence="16">
    <location>
        <position position="358"/>
    </location>
    <ligand>
        <name>ATP</name>
        <dbReference type="ChEBI" id="CHEBI:30616"/>
    </ligand>
</feature>
<dbReference type="NCBIfam" id="NF001908">
    <property type="entry name" value="PRK00668.1"/>
    <property type="match status" value="1"/>
</dbReference>
<dbReference type="HAMAP" id="MF_00451">
    <property type="entry name" value="NDP_kinase"/>
    <property type="match status" value="1"/>
</dbReference>
<dbReference type="GO" id="GO:0046872">
    <property type="term" value="F:metal ion binding"/>
    <property type="evidence" value="ECO:0007669"/>
    <property type="project" value="UniProtKB-KW"/>
</dbReference>
<evidence type="ECO:0000256" key="8">
    <source>
        <dbReference type="ARBA" id="ARBA00022490"/>
    </source>
</evidence>
<evidence type="ECO:0000256" key="17">
    <source>
        <dbReference type="RuleBase" id="RU004011"/>
    </source>
</evidence>
<keyword evidence="9 18" id="KW-0808">Transferase</keyword>
<name>A0A5J5CRT5_9PERO</name>
<keyword evidence="8" id="KW-0963">Cytoplasm</keyword>
<dbReference type="GO" id="GO:0006241">
    <property type="term" value="P:CTP biosynthetic process"/>
    <property type="evidence" value="ECO:0007669"/>
    <property type="project" value="InterPro"/>
</dbReference>
<evidence type="ECO:0000313" key="20">
    <source>
        <dbReference type="EMBL" id="KAA8584942.1"/>
    </source>
</evidence>
<feature type="binding site" evidence="16">
    <location>
        <position position="337"/>
    </location>
    <ligand>
        <name>ATP</name>
        <dbReference type="ChEBI" id="CHEBI:30616"/>
    </ligand>
</feature>
<accession>A0A5J5CRT5</accession>
<evidence type="ECO:0000256" key="15">
    <source>
        <dbReference type="ARBA" id="ARBA00044469"/>
    </source>
</evidence>
<dbReference type="SMART" id="SM00562">
    <property type="entry name" value="NDK"/>
    <property type="match status" value="1"/>
</dbReference>
<dbReference type="GO" id="GO:0005524">
    <property type="term" value="F:ATP binding"/>
    <property type="evidence" value="ECO:0007669"/>
    <property type="project" value="UniProtKB-KW"/>
</dbReference>